<comment type="similarity">
    <text evidence="1">Belongs to the LysR transcriptional regulatory family.</text>
</comment>
<gene>
    <name evidence="7" type="ORF">K6K41_20640</name>
</gene>
<evidence type="ECO:0000313" key="7">
    <source>
        <dbReference type="EMBL" id="QZN99205.1"/>
    </source>
</evidence>
<dbReference type="GO" id="GO:0003700">
    <property type="term" value="F:DNA-binding transcription factor activity"/>
    <property type="evidence" value="ECO:0007669"/>
    <property type="project" value="InterPro"/>
</dbReference>
<dbReference type="InterPro" id="IPR005119">
    <property type="entry name" value="LysR_subst-bd"/>
</dbReference>
<dbReference type="SUPFAM" id="SSF46785">
    <property type="entry name" value="Winged helix' DNA-binding domain"/>
    <property type="match status" value="1"/>
</dbReference>
<dbReference type="Gene3D" id="1.10.10.10">
    <property type="entry name" value="Winged helix-like DNA-binding domain superfamily/Winged helix DNA-binding domain"/>
    <property type="match status" value="1"/>
</dbReference>
<dbReference type="Pfam" id="PF03466">
    <property type="entry name" value="LysR_substrate"/>
    <property type="match status" value="1"/>
</dbReference>
<dbReference type="Proteomes" id="UP000825701">
    <property type="component" value="Chromosome"/>
</dbReference>
<protein>
    <submittedName>
        <fullName evidence="7">LysR family transcriptional regulator</fullName>
    </submittedName>
</protein>
<dbReference type="CDD" id="cd08421">
    <property type="entry name" value="PBP2_LTTR_like_1"/>
    <property type="match status" value="1"/>
</dbReference>
<dbReference type="InterPro" id="IPR000847">
    <property type="entry name" value="LysR_HTH_N"/>
</dbReference>
<keyword evidence="8" id="KW-1185">Reference proteome</keyword>
<evidence type="ECO:0000256" key="2">
    <source>
        <dbReference type="ARBA" id="ARBA00023015"/>
    </source>
</evidence>
<evidence type="ECO:0000259" key="6">
    <source>
        <dbReference type="Pfam" id="PF03466"/>
    </source>
</evidence>
<organism evidence="7 8">
    <name type="scientific">Chenggangzhangella methanolivorans</name>
    <dbReference type="NCBI Taxonomy" id="1437009"/>
    <lineage>
        <taxon>Bacteria</taxon>
        <taxon>Pseudomonadati</taxon>
        <taxon>Pseudomonadota</taxon>
        <taxon>Alphaproteobacteria</taxon>
        <taxon>Hyphomicrobiales</taxon>
        <taxon>Methylopilaceae</taxon>
        <taxon>Chenggangzhangella</taxon>
    </lineage>
</organism>
<dbReference type="InterPro" id="IPR036388">
    <property type="entry name" value="WH-like_DNA-bd_sf"/>
</dbReference>
<dbReference type="PANTHER" id="PTHR30419">
    <property type="entry name" value="HTH-TYPE TRANSCRIPTIONAL REGULATOR YBHD"/>
    <property type="match status" value="1"/>
</dbReference>
<dbReference type="GO" id="GO:0005829">
    <property type="term" value="C:cytosol"/>
    <property type="evidence" value="ECO:0007669"/>
    <property type="project" value="TreeGrafter"/>
</dbReference>
<dbReference type="KEGG" id="cmet:K6K41_20640"/>
<dbReference type="SUPFAM" id="SSF53850">
    <property type="entry name" value="Periplasmic binding protein-like II"/>
    <property type="match status" value="1"/>
</dbReference>
<keyword evidence="2" id="KW-0805">Transcription regulation</keyword>
<evidence type="ECO:0000256" key="1">
    <source>
        <dbReference type="ARBA" id="ARBA00009437"/>
    </source>
</evidence>
<sequence>MRFDLPDLRLFVHVAETGSITAGALRANLALASASERVRAMETYAGAALVERLHRGVALTPAGRALLHHAREILERHERLGAELARFGSGLRGHVRMVANTTAIAEHLPEPLAAFLAAHPHVDVDLEERLSREVFEAVAAGRAEVGVASDQVDWGELDTRTFRRDQLAMVAARDHPLGGLRRVAFSETLAYEHVGLGAGAALQDYLAGQARRLGATMSLRIRVRGFVAVCRMAEQGVGVGIVPAITARRARRSMAIRVVPLSDPWAARALVVATRRGALTPYAAALVAWLADGPGAGEATRTSRSSCSAR</sequence>
<dbReference type="Pfam" id="PF00126">
    <property type="entry name" value="HTH_1"/>
    <property type="match status" value="1"/>
</dbReference>
<dbReference type="GO" id="GO:0003677">
    <property type="term" value="F:DNA binding"/>
    <property type="evidence" value="ECO:0007669"/>
    <property type="project" value="UniProtKB-KW"/>
</dbReference>
<reference evidence="7" key="1">
    <citation type="submission" date="2021-08" db="EMBL/GenBank/DDBJ databases">
        <authorList>
            <person name="Zhang H."/>
            <person name="Xu M."/>
            <person name="Yu Z."/>
            <person name="Yang L."/>
            <person name="Cai Y."/>
        </authorList>
    </citation>
    <scope>NUCLEOTIDE SEQUENCE</scope>
    <source>
        <strain evidence="7">CHL1</strain>
    </source>
</reference>
<dbReference type="InterPro" id="IPR050950">
    <property type="entry name" value="HTH-type_LysR_regulators"/>
</dbReference>
<dbReference type="Gene3D" id="3.40.190.290">
    <property type="match status" value="1"/>
</dbReference>
<dbReference type="PANTHER" id="PTHR30419:SF2">
    <property type="entry name" value="LYSR FAMILY TRANSCRIPTIONAL REGULATOR"/>
    <property type="match status" value="1"/>
</dbReference>
<evidence type="ECO:0000259" key="5">
    <source>
        <dbReference type="Pfam" id="PF00126"/>
    </source>
</evidence>
<keyword evidence="4" id="KW-0804">Transcription</keyword>
<dbReference type="RefSeq" id="WP_261402247.1">
    <property type="nucleotide sequence ID" value="NZ_CP081869.1"/>
</dbReference>
<evidence type="ECO:0000256" key="3">
    <source>
        <dbReference type="ARBA" id="ARBA00023125"/>
    </source>
</evidence>
<accession>A0A9E6ULP8</accession>
<dbReference type="InterPro" id="IPR036390">
    <property type="entry name" value="WH_DNA-bd_sf"/>
</dbReference>
<feature type="domain" description="LysR substrate-binding" evidence="6">
    <location>
        <begin position="89"/>
        <end position="292"/>
    </location>
</feature>
<feature type="domain" description="HTH lysR-type" evidence="5">
    <location>
        <begin position="7"/>
        <end position="64"/>
    </location>
</feature>
<dbReference type="EMBL" id="CP081869">
    <property type="protein sequence ID" value="QZN99205.1"/>
    <property type="molecule type" value="Genomic_DNA"/>
</dbReference>
<keyword evidence="3" id="KW-0238">DNA-binding</keyword>
<evidence type="ECO:0000256" key="4">
    <source>
        <dbReference type="ARBA" id="ARBA00023163"/>
    </source>
</evidence>
<evidence type="ECO:0000313" key="8">
    <source>
        <dbReference type="Proteomes" id="UP000825701"/>
    </source>
</evidence>
<dbReference type="AlphaFoldDB" id="A0A9E6ULP8"/>
<proteinExistence type="inferred from homology"/>
<name>A0A9E6ULP8_9HYPH</name>